<feature type="transmembrane region" description="Helical" evidence="7">
    <location>
        <begin position="63"/>
        <end position="90"/>
    </location>
</feature>
<feature type="transmembrane region" description="Helical" evidence="7">
    <location>
        <begin position="486"/>
        <end position="508"/>
    </location>
</feature>
<dbReference type="SUPFAM" id="SSF103473">
    <property type="entry name" value="MFS general substrate transporter"/>
    <property type="match status" value="1"/>
</dbReference>
<dbReference type="EnsemblMetazoa" id="GAUT035906-RA">
    <property type="protein sequence ID" value="GAUT035906-PA"/>
    <property type="gene ID" value="GAUT035906"/>
</dbReference>
<keyword evidence="3 7" id="KW-0812">Transmembrane</keyword>
<feature type="transmembrane region" description="Helical" evidence="7">
    <location>
        <begin position="450"/>
        <end position="474"/>
    </location>
</feature>
<dbReference type="Gene3D" id="1.20.1250.20">
    <property type="entry name" value="MFS general substrate transporter like domains"/>
    <property type="match status" value="1"/>
</dbReference>
<evidence type="ECO:0000313" key="10">
    <source>
        <dbReference type="Proteomes" id="UP000078200"/>
    </source>
</evidence>
<dbReference type="PANTHER" id="PTHR23511">
    <property type="entry name" value="SYNAPTIC VESICLE GLYCOPROTEIN 2"/>
    <property type="match status" value="1"/>
</dbReference>
<evidence type="ECO:0000256" key="6">
    <source>
        <dbReference type="SAM" id="MobiDB-lite"/>
    </source>
</evidence>
<evidence type="ECO:0000256" key="2">
    <source>
        <dbReference type="ARBA" id="ARBA00022448"/>
    </source>
</evidence>
<keyword evidence="2" id="KW-0813">Transport</keyword>
<feature type="transmembrane region" description="Helical" evidence="7">
    <location>
        <begin position="401"/>
        <end position="419"/>
    </location>
</feature>
<keyword evidence="5 7" id="KW-0472">Membrane</keyword>
<accession>A0A1A9VFV4</accession>
<dbReference type="InterPro" id="IPR036259">
    <property type="entry name" value="MFS_trans_sf"/>
</dbReference>
<dbReference type="InterPro" id="IPR020846">
    <property type="entry name" value="MFS_dom"/>
</dbReference>
<evidence type="ECO:0000256" key="5">
    <source>
        <dbReference type="ARBA" id="ARBA00023136"/>
    </source>
</evidence>
<dbReference type="VEuPathDB" id="VectorBase:GAUT035906"/>
<name>A0A1A9VFV4_GLOAU</name>
<sequence length="539" mass="59614">MDVQRTVNDDTNQTNTESQTNRNSNLPVVIPVITGVKKDATETEVCHEYEDVLDIIGFGKTQWIVLFTSGLLLMMVINETMGMSIITIASQCDFSTTSQEKGLLGAAAFIGILCTSYFAAYLCDTIGRRPLLIYTTLCGNVFSFASIFVPYYSLFVFLRFLVGACIAGASFITYAYLGEFYVTRHRPVVINYACLFVGLSVAYVPAVAWLVLSMDWSFAITETFQFRPWRLLIVFNALPGFIAVLVMFALPESPKILMSMGKQKEAFEAVNKIAKMNTGRTLEDFKVYSLCQETLSDNDKILLTSKSASEVVKRMWQDALPLFKKPHVFNFLICCIIMCGVFLINSGMGLWYPEIQNRLGMKATTPMTICQVIDSFIDQQNSTEISQICDDTITTKSYIDSLTFGLSFTAGYFVLGFILKPFGRKLTMVMAFGVAAFCGFLLHWLHNPVAIVVCFILFLILPGVCISVLSGAVVDLVPTHLRGKAVCVCLMLGRLGSIIGSNMVGAFLESYCNATFSLFYVLVLACAGLAMLLPIGRKS</sequence>
<evidence type="ECO:0000313" key="9">
    <source>
        <dbReference type="EnsemblMetazoa" id="GAUT035906-PA"/>
    </source>
</evidence>
<evidence type="ECO:0000256" key="7">
    <source>
        <dbReference type="SAM" id="Phobius"/>
    </source>
</evidence>
<dbReference type="Proteomes" id="UP000078200">
    <property type="component" value="Unassembled WGS sequence"/>
</dbReference>
<feature type="transmembrane region" description="Helical" evidence="7">
    <location>
        <begin position="131"/>
        <end position="151"/>
    </location>
</feature>
<dbReference type="AlphaFoldDB" id="A0A1A9VFV4"/>
<protein>
    <recommendedName>
        <fullName evidence="8">Major facilitator superfamily (MFS) profile domain-containing protein</fullName>
    </recommendedName>
</protein>
<dbReference type="InterPro" id="IPR011701">
    <property type="entry name" value="MFS"/>
</dbReference>
<feature type="transmembrane region" description="Helical" evidence="7">
    <location>
        <begin position="189"/>
        <end position="211"/>
    </location>
</feature>
<proteinExistence type="predicted"/>
<feature type="transmembrane region" description="Helical" evidence="7">
    <location>
        <begin position="102"/>
        <end position="122"/>
    </location>
</feature>
<feature type="domain" description="Major facilitator superfamily (MFS) profile" evidence="8">
    <location>
        <begin position="62"/>
        <end position="538"/>
    </location>
</feature>
<dbReference type="PROSITE" id="PS50850">
    <property type="entry name" value="MFS"/>
    <property type="match status" value="1"/>
</dbReference>
<feature type="transmembrane region" description="Helical" evidence="7">
    <location>
        <begin position="231"/>
        <end position="250"/>
    </location>
</feature>
<evidence type="ECO:0000256" key="4">
    <source>
        <dbReference type="ARBA" id="ARBA00022989"/>
    </source>
</evidence>
<keyword evidence="10" id="KW-1185">Reference proteome</keyword>
<dbReference type="Pfam" id="PF07690">
    <property type="entry name" value="MFS_1"/>
    <property type="match status" value="1"/>
</dbReference>
<feature type="region of interest" description="Disordered" evidence="6">
    <location>
        <begin position="1"/>
        <end position="22"/>
    </location>
</feature>
<dbReference type="STRING" id="7395.A0A1A9VFV4"/>
<feature type="transmembrane region" description="Helical" evidence="7">
    <location>
        <begin position="426"/>
        <end position="444"/>
    </location>
</feature>
<evidence type="ECO:0000256" key="3">
    <source>
        <dbReference type="ARBA" id="ARBA00022692"/>
    </source>
</evidence>
<comment type="subcellular location">
    <subcellularLocation>
        <location evidence="1">Membrane</location>
        <topology evidence="1">Multi-pass membrane protein</topology>
    </subcellularLocation>
</comment>
<dbReference type="PANTHER" id="PTHR23511:SF37">
    <property type="entry name" value="MAJOR FACILITATOR SUPERFAMILY (MFS) PROFILE DOMAIN-CONTAINING PROTEIN-RELATED"/>
    <property type="match status" value="1"/>
</dbReference>
<feature type="transmembrane region" description="Helical" evidence="7">
    <location>
        <begin position="514"/>
        <end position="535"/>
    </location>
</feature>
<evidence type="ECO:0000256" key="1">
    <source>
        <dbReference type="ARBA" id="ARBA00004141"/>
    </source>
</evidence>
<dbReference type="GO" id="GO:0022857">
    <property type="term" value="F:transmembrane transporter activity"/>
    <property type="evidence" value="ECO:0007669"/>
    <property type="project" value="InterPro"/>
</dbReference>
<feature type="transmembrane region" description="Helical" evidence="7">
    <location>
        <begin position="157"/>
        <end position="177"/>
    </location>
</feature>
<evidence type="ECO:0000259" key="8">
    <source>
        <dbReference type="PROSITE" id="PS50850"/>
    </source>
</evidence>
<keyword evidence="4 7" id="KW-1133">Transmembrane helix</keyword>
<reference evidence="9" key="1">
    <citation type="submission" date="2020-05" db="UniProtKB">
        <authorList>
            <consortium name="EnsemblMetazoa"/>
        </authorList>
    </citation>
    <scope>IDENTIFICATION</scope>
    <source>
        <strain evidence="9">TTRI</strain>
    </source>
</reference>
<feature type="transmembrane region" description="Helical" evidence="7">
    <location>
        <begin position="328"/>
        <end position="352"/>
    </location>
</feature>
<dbReference type="GO" id="GO:0016020">
    <property type="term" value="C:membrane"/>
    <property type="evidence" value="ECO:0007669"/>
    <property type="project" value="UniProtKB-SubCell"/>
</dbReference>
<organism evidence="9 10">
    <name type="scientific">Glossina austeni</name>
    <name type="common">Savannah tsetse fly</name>
    <dbReference type="NCBI Taxonomy" id="7395"/>
    <lineage>
        <taxon>Eukaryota</taxon>
        <taxon>Metazoa</taxon>
        <taxon>Ecdysozoa</taxon>
        <taxon>Arthropoda</taxon>
        <taxon>Hexapoda</taxon>
        <taxon>Insecta</taxon>
        <taxon>Pterygota</taxon>
        <taxon>Neoptera</taxon>
        <taxon>Endopterygota</taxon>
        <taxon>Diptera</taxon>
        <taxon>Brachycera</taxon>
        <taxon>Muscomorpha</taxon>
        <taxon>Hippoboscoidea</taxon>
        <taxon>Glossinidae</taxon>
        <taxon>Glossina</taxon>
    </lineage>
</organism>